<accession>A0A225D809</accession>
<reference evidence="2" key="1">
    <citation type="submission" date="2017-06" db="EMBL/GenBank/DDBJ databases">
        <title>Genome analysis of Fimbriiglobus ruber SP5, the first member of the order Planctomycetales with confirmed chitinolytic capability.</title>
        <authorList>
            <person name="Ravin N.V."/>
            <person name="Rakitin A.L."/>
            <person name="Ivanova A.A."/>
            <person name="Beletsky A.V."/>
            <person name="Kulichevskaya I.S."/>
            <person name="Mardanov A.V."/>
            <person name="Dedysh S.N."/>
        </authorList>
    </citation>
    <scope>NUCLEOTIDE SEQUENCE [LARGE SCALE GENOMIC DNA]</scope>
    <source>
        <strain evidence="2">SP5</strain>
    </source>
</reference>
<dbReference type="Gene3D" id="1.25.40.10">
    <property type="entry name" value="Tetratricopeptide repeat domain"/>
    <property type="match status" value="3"/>
</dbReference>
<evidence type="ECO:0000313" key="1">
    <source>
        <dbReference type="EMBL" id="OWK37592.1"/>
    </source>
</evidence>
<dbReference type="AlphaFoldDB" id="A0A225D809"/>
<gene>
    <name evidence="1" type="ORF">FRUB_06712</name>
</gene>
<keyword evidence="2" id="KW-1185">Reference proteome</keyword>
<dbReference type="InterPro" id="IPR011990">
    <property type="entry name" value="TPR-like_helical_dom_sf"/>
</dbReference>
<evidence type="ECO:0000313" key="2">
    <source>
        <dbReference type="Proteomes" id="UP000214646"/>
    </source>
</evidence>
<sequence length="757" mass="81346">MFALGVAAAAAAWTQFPLPPENPADRSARAQAKLKHVLDHKPLDTNALAELAQEVSAEAEQNPAANFAAGSAFVALAESTAPLDASLWARAKEHFAKVDEVAMTDALERKRLLFRRAKAVAATASGDPKALITALTSLPSADEPEGELRRLLADTFLRMNPPDVASAARELTTYLGGPTKLQPADLARYRLKAAEAFLSLDNPLAQSWLKSIDASAAADTRCAAKYHLARLMEKENNWKEAVKLYGEALQGAALPADQRAMAEYRTGIDCIQMKTPDAAVPHFEAVLKDKELGPAAAVRLAELTLRSAAPQGDRGKVLDLLDVATRDVAPGTGFRNQYVALTDLQAVFEETIQAYTRDGDFDGAARAIEGYGKVATAGRDREKRAELNLAWANALRDKPATAARAVAKYKEAAAEYSALATNHPTATGAADLYHRAAACQRLAGDDKAALSAIEKITQYPDLPAEVAAAAWVEKGDALIAGSQYADGIAALEKALTAPGPSATVARVKIAIAYLDQARALAKTSTAPATQTEAQKLMETGQNLLAQVAASGPAESQAEREAQQQALYEFGKLLVAQQNLPDAEAQFRKLIQTYPTAPLAPQSKLWLGSTLLLIARGDGPGGRPPADADRKLAEALKLFQDLSGASDTFTRTQADLRLAHTTLLLKKYDDMPALSEKLAVRYRGHVEELIVQSMLCSAYLSADRPESAARTLSEMTELYGKVPASDFNDSADEYRRAFWPAWFEQVKTQIAKRQQPKP</sequence>
<dbReference type="Proteomes" id="UP000214646">
    <property type="component" value="Unassembled WGS sequence"/>
</dbReference>
<dbReference type="EMBL" id="NIDE01000014">
    <property type="protein sequence ID" value="OWK37592.1"/>
    <property type="molecule type" value="Genomic_DNA"/>
</dbReference>
<comment type="caution">
    <text evidence="1">The sequence shown here is derived from an EMBL/GenBank/DDBJ whole genome shotgun (WGS) entry which is preliminary data.</text>
</comment>
<proteinExistence type="predicted"/>
<name>A0A225D809_9BACT</name>
<dbReference type="SUPFAM" id="SSF48452">
    <property type="entry name" value="TPR-like"/>
    <property type="match status" value="1"/>
</dbReference>
<protein>
    <submittedName>
        <fullName evidence="1">Uncharacterized protein</fullName>
    </submittedName>
</protein>
<organism evidence="1 2">
    <name type="scientific">Fimbriiglobus ruber</name>
    <dbReference type="NCBI Taxonomy" id="1908690"/>
    <lineage>
        <taxon>Bacteria</taxon>
        <taxon>Pseudomonadati</taxon>
        <taxon>Planctomycetota</taxon>
        <taxon>Planctomycetia</taxon>
        <taxon>Gemmatales</taxon>
        <taxon>Gemmataceae</taxon>
        <taxon>Fimbriiglobus</taxon>
    </lineage>
</organism>